<dbReference type="AlphaFoldDB" id="A0A6J5W5C6"/>
<proteinExistence type="predicted"/>
<evidence type="ECO:0000313" key="1">
    <source>
        <dbReference type="EMBL" id="CAB4296666.1"/>
    </source>
</evidence>
<dbReference type="Proteomes" id="UP000507245">
    <property type="component" value="Unassembled WGS sequence"/>
</dbReference>
<keyword evidence="2" id="KW-1185">Reference proteome</keyword>
<organism evidence="1 2">
    <name type="scientific">Prunus armeniaca</name>
    <name type="common">Apricot</name>
    <name type="synonym">Armeniaca vulgaris</name>
    <dbReference type="NCBI Taxonomy" id="36596"/>
    <lineage>
        <taxon>Eukaryota</taxon>
        <taxon>Viridiplantae</taxon>
        <taxon>Streptophyta</taxon>
        <taxon>Embryophyta</taxon>
        <taxon>Tracheophyta</taxon>
        <taxon>Spermatophyta</taxon>
        <taxon>Magnoliopsida</taxon>
        <taxon>eudicotyledons</taxon>
        <taxon>Gunneridae</taxon>
        <taxon>Pentapetalae</taxon>
        <taxon>rosids</taxon>
        <taxon>fabids</taxon>
        <taxon>Rosales</taxon>
        <taxon>Rosaceae</taxon>
        <taxon>Amygdaloideae</taxon>
        <taxon>Amygdaleae</taxon>
        <taxon>Prunus</taxon>
    </lineage>
</organism>
<gene>
    <name evidence="1" type="ORF">ORAREDHAP_LOCUS8315</name>
</gene>
<evidence type="ECO:0000313" key="2">
    <source>
        <dbReference type="Proteomes" id="UP000507245"/>
    </source>
</evidence>
<dbReference type="EMBL" id="CAEKKB010000001">
    <property type="protein sequence ID" value="CAB4296666.1"/>
    <property type="molecule type" value="Genomic_DNA"/>
</dbReference>
<protein>
    <submittedName>
        <fullName evidence="1">Uncharacterized protein</fullName>
    </submittedName>
</protein>
<sequence>MVRMKRSLYGLSWHPLIDTAELSDSVKVLKRFSQQKQKFTSGERENIISFWKKKFPSGGRFLWLLATRSAGRQRLKVRKVQGGKLENNS</sequence>
<accession>A0A6J5W5C6</accession>
<reference evidence="2" key="1">
    <citation type="journal article" date="2020" name="Genome Biol.">
        <title>Gamete binning: chromosome-level and haplotype-resolved genome assembly enabled by high-throughput single-cell sequencing of gamete genomes.</title>
        <authorList>
            <person name="Campoy J.A."/>
            <person name="Sun H."/>
            <person name="Goel M."/>
            <person name="Jiao W.-B."/>
            <person name="Folz-Donahue K."/>
            <person name="Wang N."/>
            <person name="Rubio M."/>
            <person name="Liu C."/>
            <person name="Kukat C."/>
            <person name="Ruiz D."/>
            <person name="Huettel B."/>
            <person name="Schneeberger K."/>
        </authorList>
    </citation>
    <scope>NUCLEOTIDE SEQUENCE [LARGE SCALE GENOMIC DNA]</scope>
    <source>
        <strain evidence="2">cv. Rojo Pasion</strain>
    </source>
</reference>
<name>A0A6J5W5C6_PRUAR</name>